<evidence type="ECO:0000313" key="1">
    <source>
        <dbReference type="EMBL" id="MYZ52101.1"/>
    </source>
</evidence>
<organism evidence="1 2">
    <name type="scientific">Malikia spinosa</name>
    <dbReference type="NCBI Taxonomy" id="86180"/>
    <lineage>
        <taxon>Bacteria</taxon>
        <taxon>Pseudomonadati</taxon>
        <taxon>Pseudomonadota</taxon>
        <taxon>Betaproteobacteria</taxon>
        <taxon>Burkholderiales</taxon>
        <taxon>Comamonadaceae</taxon>
        <taxon>Malikia</taxon>
    </lineage>
</organism>
<sequence>MIPVTPIGPPAGFAQKVVKPAKAWATRKGWPWNAPPPTGKANDLPAKWTACLDDLHSGYGGICAYLSVYTHRAEQASSVDHFVPKSVAPISEAYNWSNFRLASRPMNTNKDDYQDVLDPFTLPAELFTLNLLNGRVRVNKSVASPGSALHQQALDTINRLKLNLGPFRSLRLEFIDEYLRQRQLLDPQALESARAQLRARSPFIFQEVIRQGW</sequence>
<evidence type="ECO:0000313" key="2">
    <source>
        <dbReference type="Proteomes" id="UP000481947"/>
    </source>
</evidence>
<dbReference type="Proteomes" id="UP000481947">
    <property type="component" value="Unassembled WGS sequence"/>
</dbReference>
<protein>
    <submittedName>
        <fullName evidence="1">Uncharacterized protein</fullName>
    </submittedName>
</protein>
<gene>
    <name evidence="1" type="ORF">F5985_08115</name>
</gene>
<dbReference type="EMBL" id="VYSB01000007">
    <property type="protein sequence ID" value="MYZ52101.1"/>
    <property type="molecule type" value="Genomic_DNA"/>
</dbReference>
<comment type="caution">
    <text evidence="1">The sequence shown here is derived from an EMBL/GenBank/DDBJ whole genome shotgun (WGS) entry which is preliminary data.</text>
</comment>
<dbReference type="AlphaFoldDB" id="A0A7C9MX77"/>
<proteinExistence type="predicted"/>
<name>A0A7C9MX77_9BURK</name>
<reference evidence="1 2" key="1">
    <citation type="submission" date="2019-09" db="EMBL/GenBank/DDBJ databases">
        <title>Identification of Malikia spinosa a prominent benzene-, toluene-, and ethylbenzene-degrading bacterium: enrichment, isolation and whole genome sequencing.</title>
        <authorList>
            <person name="Tancsics A."/>
            <person name="Revesz F."/>
            <person name="Kriszt B."/>
        </authorList>
    </citation>
    <scope>NUCLEOTIDE SEQUENCE [LARGE SCALE GENOMIC DNA]</scope>
    <source>
        <strain evidence="1 2">AB6</strain>
    </source>
</reference>
<dbReference type="RefSeq" id="WP_161125014.1">
    <property type="nucleotide sequence ID" value="NZ_VYSB01000007.1"/>
</dbReference>
<accession>A0A7C9MX77</accession>